<evidence type="ECO:0000313" key="2">
    <source>
        <dbReference type="EMBL" id="MPL70244.1"/>
    </source>
</evidence>
<protein>
    <submittedName>
        <fullName evidence="2">Uncharacterized protein</fullName>
    </submittedName>
</protein>
<name>A0A644TTG2_9ZZZZ</name>
<organism evidence="2">
    <name type="scientific">bioreactor metagenome</name>
    <dbReference type="NCBI Taxonomy" id="1076179"/>
    <lineage>
        <taxon>unclassified sequences</taxon>
        <taxon>metagenomes</taxon>
        <taxon>ecological metagenomes</taxon>
    </lineage>
</organism>
<feature type="compositionally biased region" description="Basic residues" evidence="1">
    <location>
        <begin position="1"/>
        <end position="16"/>
    </location>
</feature>
<accession>A0A644TTG2</accession>
<proteinExistence type="predicted"/>
<comment type="caution">
    <text evidence="2">The sequence shown here is derived from an EMBL/GenBank/DDBJ whole genome shotgun (WGS) entry which is preliminary data.</text>
</comment>
<sequence length="318" mass="37120">MKSNKRNKQQKARKKAPSNDSRQRIASLQRMQSSLSFFTTEHGRLYKNKLESYSKLLKIIFKMSLNQHGIDTSGRGLRAMRIFTRLTCLAASLLDVLPLSNNGSRHSNSFCDLIAVASISRGLIECFHYLIYFGVEKITEDEASLRYLIYQRHNNAEKYHCFWKMDSNPEYSEERFHESQRISNDHISSNQFYLTLDSSKQKSLLRLKNEMYKTMHEYAKENASLSRMPEDYRLLSNFTHPLGISIERIDNVNGRGLLSPSDTTWLCLFIEIAERYISMSAKEITDFFSERFVPLLGKEIEVLKLYYEKQPEAESEQV</sequence>
<gene>
    <name evidence="2" type="ORF">SDC9_15999</name>
</gene>
<dbReference type="EMBL" id="VSSQ01000052">
    <property type="protein sequence ID" value="MPL70244.1"/>
    <property type="molecule type" value="Genomic_DNA"/>
</dbReference>
<dbReference type="AlphaFoldDB" id="A0A644TTG2"/>
<feature type="region of interest" description="Disordered" evidence="1">
    <location>
        <begin position="1"/>
        <end position="24"/>
    </location>
</feature>
<reference evidence="2" key="1">
    <citation type="submission" date="2019-08" db="EMBL/GenBank/DDBJ databases">
        <authorList>
            <person name="Kucharzyk K."/>
            <person name="Murdoch R.W."/>
            <person name="Higgins S."/>
            <person name="Loffler F."/>
        </authorList>
    </citation>
    <scope>NUCLEOTIDE SEQUENCE</scope>
</reference>
<evidence type="ECO:0000256" key="1">
    <source>
        <dbReference type="SAM" id="MobiDB-lite"/>
    </source>
</evidence>